<name>A0A9W6MLH0_9PROT</name>
<accession>A0A9W6MLH0</accession>
<dbReference type="Proteomes" id="UP001143486">
    <property type="component" value="Unassembled WGS sequence"/>
</dbReference>
<evidence type="ECO:0000313" key="2">
    <source>
        <dbReference type="Proteomes" id="UP001143486"/>
    </source>
</evidence>
<dbReference type="AlphaFoldDB" id="A0A9W6MLH0"/>
<comment type="caution">
    <text evidence="1">The sequence shown here is derived from an EMBL/GenBank/DDBJ whole genome shotgun (WGS) entry which is preliminary data.</text>
</comment>
<reference evidence="1" key="2">
    <citation type="submission" date="2023-01" db="EMBL/GenBank/DDBJ databases">
        <authorList>
            <person name="Sun Q."/>
            <person name="Evtushenko L."/>
        </authorList>
    </citation>
    <scope>NUCLEOTIDE SEQUENCE</scope>
    <source>
        <strain evidence="1">VKM B-1513</strain>
    </source>
</reference>
<reference evidence="1" key="1">
    <citation type="journal article" date="2014" name="Int. J. Syst. Evol. Microbiol.">
        <title>Complete genome sequence of Corynebacterium casei LMG S-19264T (=DSM 44701T), isolated from a smear-ripened cheese.</title>
        <authorList>
            <consortium name="US DOE Joint Genome Institute (JGI-PGF)"/>
            <person name="Walter F."/>
            <person name="Albersmeier A."/>
            <person name="Kalinowski J."/>
            <person name="Ruckert C."/>
        </authorList>
    </citation>
    <scope>NUCLEOTIDE SEQUENCE</scope>
    <source>
        <strain evidence="1">VKM B-1513</strain>
    </source>
</reference>
<proteinExistence type="predicted"/>
<dbReference type="RefSeq" id="WP_271184931.1">
    <property type="nucleotide sequence ID" value="NZ_BSFE01000001.1"/>
</dbReference>
<evidence type="ECO:0000313" key="1">
    <source>
        <dbReference type="EMBL" id="GLK50530.1"/>
    </source>
</evidence>
<gene>
    <name evidence="1" type="ORF">GCM10017621_00380</name>
</gene>
<sequence length="115" mass="12261">MTAKRPSPLSLRLSADERARLERMADGQPLGGFIKTRLFGERRKATAHPSRGEIAQALALLGQSGVGPAIRSMAKATEQGALPLDPETQASIRAACADITVIKSLLMKALGIKER</sequence>
<organism evidence="1 2">
    <name type="scientific">Maricaulis virginensis</name>
    <dbReference type="NCBI Taxonomy" id="144022"/>
    <lineage>
        <taxon>Bacteria</taxon>
        <taxon>Pseudomonadati</taxon>
        <taxon>Pseudomonadota</taxon>
        <taxon>Alphaproteobacteria</taxon>
        <taxon>Maricaulales</taxon>
        <taxon>Maricaulaceae</taxon>
        <taxon>Maricaulis</taxon>
    </lineage>
</organism>
<keyword evidence="2" id="KW-1185">Reference proteome</keyword>
<protein>
    <submittedName>
        <fullName evidence="1">Uncharacterized protein</fullName>
    </submittedName>
</protein>
<dbReference type="EMBL" id="BSFE01000001">
    <property type="protein sequence ID" value="GLK50530.1"/>
    <property type="molecule type" value="Genomic_DNA"/>
</dbReference>